<dbReference type="EMBL" id="AMGV01000006">
    <property type="protein sequence ID" value="KEF56323.1"/>
    <property type="molecule type" value="Genomic_DNA"/>
</dbReference>
<dbReference type="GeneID" id="25282817"/>
<keyword evidence="7" id="KW-1185">Reference proteome</keyword>
<keyword evidence="2 5" id="KW-0812">Transmembrane</keyword>
<evidence type="ECO:0000313" key="7">
    <source>
        <dbReference type="Proteomes" id="UP000027920"/>
    </source>
</evidence>
<proteinExistence type="predicted"/>
<comment type="caution">
    <text evidence="6">The sequence shown here is derived from an EMBL/GenBank/DDBJ whole genome shotgun (WGS) entry which is preliminary data.</text>
</comment>
<keyword evidence="3 5" id="KW-1133">Transmembrane helix</keyword>
<protein>
    <recommendedName>
        <fullName evidence="8">Major facilitator superfamily (MFS) profile domain-containing protein</fullName>
    </recommendedName>
</protein>
<dbReference type="InterPro" id="IPR036259">
    <property type="entry name" value="MFS_trans_sf"/>
</dbReference>
<dbReference type="GO" id="GO:0016020">
    <property type="term" value="C:membrane"/>
    <property type="evidence" value="ECO:0007669"/>
    <property type="project" value="UniProtKB-SubCell"/>
</dbReference>
<comment type="subcellular location">
    <subcellularLocation>
        <location evidence="1">Membrane</location>
        <topology evidence="1">Multi-pass membrane protein</topology>
    </subcellularLocation>
</comment>
<evidence type="ECO:0000313" key="6">
    <source>
        <dbReference type="EMBL" id="KEF56323.1"/>
    </source>
</evidence>
<dbReference type="Gene3D" id="1.20.1250.20">
    <property type="entry name" value="MFS general substrate transporter like domains"/>
    <property type="match status" value="1"/>
</dbReference>
<accession>A0A072PAP2</accession>
<dbReference type="PANTHER" id="PTHR48022">
    <property type="entry name" value="PLASTIDIC GLUCOSE TRANSPORTER 4"/>
    <property type="match status" value="1"/>
</dbReference>
<keyword evidence="4 5" id="KW-0472">Membrane</keyword>
<evidence type="ECO:0008006" key="8">
    <source>
        <dbReference type="Google" id="ProtNLM"/>
    </source>
</evidence>
<dbReference type="RefSeq" id="XP_013258913.1">
    <property type="nucleotide sequence ID" value="XM_013403459.1"/>
</dbReference>
<evidence type="ECO:0000256" key="3">
    <source>
        <dbReference type="ARBA" id="ARBA00022989"/>
    </source>
</evidence>
<feature type="transmembrane region" description="Helical" evidence="5">
    <location>
        <begin position="99"/>
        <end position="120"/>
    </location>
</feature>
<feature type="transmembrane region" description="Helical" evidence="5">
    <location>
        <begin position="64"/>
        <end position="87"/>
    </location>
</feature>
<dbReference type="SUPFAM" id="SSF103473">
    <property type="entry name" value="MFS general substrate transporter"/>
    <property type="match status" value="1"/>
</dbReference>
<evidence type="ECO:0000256" key="1">
    <source>
        <dbReference type="ARBA" id="ARBA00004141"/>
    </source>
</evidence>
<evidence type="ECO:0000256" key="4">
    <source>
        <dbReference type="ARBA" id="ARBA00023136"/>
    </source>
</evidence>
<dbReference type="InterPro" id="IPR005828">
    <property type="entry name" value="MFS_sugar_transport-like"/>
</dbReference>
<evidence type="ECO:0000256" key="2">
    <source>
        <dbReference type="ARBA" id="ARBA00022692"/>
    </source>
</evidence>
<dbReference type="AlphaFoldDB" id="A0A072PAP2"/>
<dbReference type="VEuPathDB" id="FungiDB:A1O9_07904"/>
<feature type="transmembrane region" description="Helical" evidence="5">
    <location>
        <begin position="132"/>
        <end position="150"/>
    </location>
</feature>
<sequence>MAFAYDAINNGVSVVTAIIGMLDLDAFGRHDITFCGNWIQALFLCLICGLGSKKNSSQAETDGMVASFILYAAALHAILGPAAYITTVETGTAALRDKTMAFATTMNVVVGFVVMFRTPYSLSQPYANLGPKIGYIWGVFAALGPVWVWFCMPELKGRNLEEIDQFFDSGVPAREFPSFQTAGKSHEQAFLECGYAKAGEAAIEHVDEIECSGPNRSACSQWLRWTLRR</sequence>
<organism evidence="6 7">
    <name type="scientific">Exophiala aquamarina CBS 119918</name>
    <dbReference type="NCBI Taxonomy" id="1182545"/>
    <lineage>
        <taxon>Eukaryota</taxon>
        <taxon>Fungi</taxon>
        <taxon>Dikarya</taxon>
        <taxon>Ascomycota</taxon>
        <taxon>Pezizomycotina</taxon>
        <taxon>Eurotiomycetes</taxon>
        <taxon>Chaetothyriomycetidae</taxon>
        <taxon>Chaetothyriales</taxon>
        <taxon>Herpotrichiellaceae</taxon>
        <taxon>Exophiala</taxon>
    </lineage>
</organism>
<dbReference type="Proteomes" id="UP000027920">
    <property type="component" value="Unassembled WGS sequence"/>
</dbReference>
<name>A0A072PAP2_9EURO</name>
<dbReference type="GO" id="GO:0005351">
    <property type="term" value="F:carbohydrate:proton symporter activity"/>
    <property type="evidence" value="ECO:0007669"/>
    <property type="project" value="TreeGrafter"/>
</dbReference>
<dbReference type="HOGENOM" id="CLU_001265_11_1_1"/>
<dbReference type="OrthoDB" id="6612291at2759"/>
<gene>
    <name evidence="6" type="ORF">A1O9_07904</name>
</gene>
<dbReference type="InterPro" id="IPR050360">
    <property type="entry name" value="MFS_Sugar_Transporters"/>
</dbReference>
<evidence type="ECO:0000256" key="5">
    <source>
        <dbReference type="SAM" id="Phobius"/>
    </source>
</evidence>
<dbReference type="PANTHER" id="PTHR48022:SF77">
    <property type="entry name" value="MAJOR FACILITATOR SUPERFAMILY (MFS) PROFILE DOMAIN-CONTAINING PROTEIN"/>
    <property type="match status" value="1"/>
</dbReference>
<reference evidence="6 7" key="1">
    <citation type="submission" date="2013-03" db="EMBL/GenBank/DDBJ databases">
        <title>The Genome Sequence of Exophiala aquamarina CBS 119918.</title>
        <authorList>
            <consortium name="The Broad Institute Genomics Platform"/>
            <person name="Cuomo C."/>
            <person name="de Hoog S."/>
            <person name="Gorbushina A."/>
            <person name="Walker B."/>
            <person name="Young S.K."/>
            <person name="Zeng Q."/>
            <person name="Gargeya S."/>
            <person name="Fitzgerald M."/>
            <person name="Haas B."/>
            <person name="Abouelleil A."/>
            <person name="Allen A.W."/>
            <person name="Alvarado L."/>
            <person name="Arachchi H.M."/>
            <person name="Berlin A.M."/>
            <person name="Chapman S.B."/>
            <person name="Gainer-Dewar J."/>
            <person name="Goldberg J."/>
            <person name="Griggs A."/>
            <person name="Gujja S."/>
            <person name="Hansen M."/>
            <person name="Howarth C."/>
            <person name="Imamovic A."/>
            <person name="Ireland A."/>
            <person name="Larimer J."/>
            <person name="McCowan C."/>
            <person name="Murphy C."/>
            <person name="Pearson M."/>
            <person name="Poon T.W."/>
            <person name="Priest M."/>
            <person name="Roberts A."/>
            <person name="Saif S."/>
            <person name="Shea T."/>
            <person name="Sisk P."/>
            <person name="Sykes S."/>
            <person name="Wortman J."/>
            <person name="Nusbaum C."/>
            <person name="Birren B."/>
        </authorList>
    </citation>
    <scope>NUCLEOTIDE SEQUENCE [LARGE SCALE GENOMIC DNA]</scope>
    <source>
        <strain evidence="6 7">CBS 119918</strain>
    </source>
</reference>
<dbReference type="Pfam" id="PF00083">
    <property type="entry name" value="Sugar_tr"/>
    <property type="match status" value="1"/>
</dbReference>